<dbReference type="KEGG" id="ppsr:I6J18_05720"/>
<sequence>MDKKVGIDAGSTLIKLAYSENGTYHFKKYSYQQMDSLLQWLQISAPDARWNVTGGKGHHFLSISDNSREVAEFSAITDGAMYMTAAQKLNVKNYILVNIGTGTSFFSIKDNSAEHLYGSGTGGGMLMGLSRMLVGERPFSDLAALAESGNRAKLDLQVRDIYASEPPISGDYTASNFGKATTADVKKEDVTASLFGLIAETTMLLGVQSAKAGGEVDIVYTGGMTAHPYMEKSLKAATEAFGCKAHFLANGQFCGAMGALIY</sequence>
<dbReference type="RefSeq" id="WP_040375175.1">
    <property type="nucleotide sequence ID" value="NZ_CP068053.1"/>
</dbReference>
<proteinExistence type="predicted"/>
<reference evidence="7 8" key="1">
    <citation type="submission" date="2021-01" db="EMBL/GenBank/DDBJ databases">
        <title>FDA dAtabase for Regulatory Grade micrObial Sequences (FDA-ARGOS): Supporting development and validation of Infectious Disease Dx tests.</title>
        <authorList>
            <person name="Nelson B."/>
            <person name="Plummer A."/>
            <person name="Tallon L."/>
            <person name="Sadzewicz L."/>
            <person name="Zhao X."/>
            <person name="Boylan J."/>
            <person name="Ott S."/>
            <person name="Bowen H."/>
            <person name="Vavikolanu K."/>
            <person name="Mehta A."/>
            <person name="Aluvathingal J."/>
            <person name="Nadendla S."/>
            <person name="Myers T."/>
            <person name="Yan Y."/>
            <person name="Sichtig H."/>
        </authorList>
    </citation>
    <scope>NUCLEOTIDE SEQUENCE [LARGE SCALE GENOMIC DNA]</scope>
    <source>
        <strain evidence="7 8">FDAARGOS_1161</strain>
    </source>
</reference>
<dbReference type="AlphaFoldDB" id="A0A974NPE3"/>
<keyword evidence="6" id="KW-0173">Coenzyme A biosynthesis</keyword>
<keyword evidence="5" id="KW-0067">ATP-binding</keyword>
<accession>A0A974NPE3</accession>
<evidence type="ECO:0000313" key="8">
    <source>
        <dbReference type="Proteomes" id="UP000595254"/>
    </source>
</evidence>
<dbReference type="GO" id="GO:0005829">
    <property type="term" value="C:cytosol"/>
    <property type="evidence" value="ECO:0007669"/>
    <property type="project" value="TreeGrafter"/>
</dbReference>
<protein>
    <submittedName>
        <fullName evidence="7">Type II pantothenate kinase</fullName>
    </submittedName>
</protein>
<organism evidence="7 8">
    <name type="scientific">Peribacillus psychrosaccharolyticus</name>
    <name type="common">Bacillus psychrosaccharolyticus</name>
    <dbReference type="NCBI Taxonomy" id="1407"/>
    <lineage>
        <taxon>Bacteria</taxon>
        <taxon>Bacillati</taxon>
        <taxon>Bacillota</taxon>
        <taxon>Bacilli</taxon>
        <taxon>Bacillales</taxon>
        <taxon>Bacillaceae</taxon>
        <taxon>Peribacillus</taxon>
    </lineage>
</organism>
<dbReference type="GO" id="GO:0015937">
    <property type="term" value="P:coenzyme A biosynthetic process"/>
    <property type="evidence" value="ECO:0007669"/>
    <property type="project" value="UniProtKB-KW"/>
</dbReference>
<dbReference type="InterPro" id="IPR004567">
    <property type="entry name" value="Type_II_PanK"/>
</dbReference>
<dbReference type="Proteomes" id="UP000595254">
    <property type="component" value="Chromosome"/>
</dbReference>
<evidence type="ECO:0000313" key="7">
    <source>
        <dbReference type="EMBL" id="QQT01365.1"/>
    </source>
</evidence>
<evidence type="ECO:0000256" key="1">
    <source>
        <dbReference type="ARBA" id="ARBA00022490"/>
    </source>
</evidence>
<dbReference type="SUPFAM" id="SSF53067">
    <property type="entry name" value="Actin-like ATPase domain"/>
    <property type="match status" value="2"/>
</dbReference>
<evidence type="ECO:0000256" key="6">
    <source>
        <dbReference type="ARBA" id="ARBA00022993"/>
    </source>
</evidence>
<evidence type="ECO:0000256" key="4">
    <source>
        <dbReference type="ARBA" id="ARBA00022777"/>
    </source>
</evidence>
<evidence type="ECO:0000256" key="5">
    <source>
        <dbReference type="ARBA" id="ARBA00022840"/>
    </source>
</evidence>
<dbReference type="PANTHER" id="PTHR12280">
    <property type="entry name" value="PANTOTHENATE KINASE"/>
    <property type="match status" value="1"/>
</dbReference>
<dbReference type="PIRSF" id="PIRSF036940">
    <property type="entry name" value="PanK_bac_aCoA"/>
    <property type="match status" value="1"/>
</dbReference>
<dbReference type="CDD" id="cd24085">
    <property type="entry name" value="ASKHA_NBD_PanK-II_bac"/>
    <property type="match status" value="1"/>
</dbReference>
<keyword evidence="4 7" id="KW-0418">Kinase</keyword>
<evidence type="ECO:0000256" key="2">
    <source>
        <dbReference type="ARBA" id="ARBA00022679"/>
    </source>
</evidence>
<gene>
    <name evidence="7" type="ORF">I6J18_05720</name>
</gene>
<keyword evidence="3" id="KW-0547">Nucleotide-binding</keyword>
<name>A0A974NPE3_PERPY</name>
<dbReference type="GO" id="GO:0005524">
    <property type="term" value="F:ATP binding"/>
    <property type="evidence" value="ECO:0007669"/>
    <property type="project" value="UniProtKB-KW"/>
</dbReference>
<dbReference type="InterPro" id="IPR011602">
    <property type="entry name" value="Type_II_PanK_bac"/>
</dbReference>
<dbReference type="GO" id="GO:0004594">
    <property type="term" value="F:pantothenate kinase activity"/>
    <property type="evidence" value="ECO:0007669"/>
    <property type="project" value="InterPro"/>
</dbReference>
<dbReference type="PANTHER" id="PTHR12280:SF20">
    <property type="entry name" value="4'-PHOSPHOPANTETHEINE PHOSPHATASE"/>
    <property type="match status" value="1"/>
</dbReference>
<keyword evidence="2" id="KW-0808">Transferase</keyword>
<dbReference type="EMBL" id="CP068053">
    <property type="protein sequence ID" value="QQT01365.1"/>
    <property type="molecule type" value="Genomic_DNA"/>
</dbReference>
<evidence type="ECO:0000256" key="3">
    <source>
        <dbReference type="ARBA" id="ARBA00022741"/>
    </source>
</evidence>
<keyword evidence="1" id="KW-0963">Cytoplasm</keyword>
<dbReference type="Pfam" id="PF03630">
    <property type="entry name" value="Fumble"/>
    <property type="match status" value="1"/>
</dbReference>
<dbReference type="InterPro" id="IPR043129">
    <property type="entry name" value="ATPase_NBD"/>
</dbReference>
<keyword evidence="8" id="KW-1185">Reference proteome</keyword>
<dbReference type="Gene3D" id="3.30.420.40">
    <property type="match status" value="1"/>
</dbReference>